<gene>
    <name evidence="2" type="ORF">PXEA_LOCUS33590</name>
</gene>
<evidence type="ECO:0000313" key="3">
    <source>
        <dbReference type="Proteomes" id="UP000784294"/>
    </source>
</evidence>
<dbReference type="Proteomes" id="UP000784294">
    <property type="component" value="Unassembled WGS sequence"/>
</dbReference>
<evidence type="ECO:0000313" key="2">
    <source>
        <dbReference type="EMBL" id="VEL40150.1"/>
    </source>
</evidence>
<keyword evidence="3" id="KW-1185">Reference proteome</keyword>
<dbReference type="AlphaFoldDB" id="A0A448XME5"/>
<dbReference type="EMBL" id="CAAALY010263881">
    <property type="protein sequence ID" value="VEL40150.1"/>
    <property type="molecule type" value="Genomic_DNA"/>
</dbReference>
<name>A0A448XME5_9PLAT</name>
<organism evidence="2 3">
    <name type="scientific">Protopolystoma xenopodis</name>
    <dbReference type="NCBI Taxonomy" id="117903"/>
    <lineage>
        <taxon>Eukaryota</taxon>
        <taxon>Metazoa</taxon>
        <taxon>Spiralia</taxon>
        <taxon>Lophotrochozoa</taxon>
        <taxon>Platyhelminthes</taxon>
        <taxon>Monogenea</taxon>
        <taxon>Polyopisthocotylea</taxon>
        <taxon>Polystomatidea</taxon>
        <taxon>Polystomatidae</taxon>
        <taxon>Protopolystoma</taxon>
    </lineage>
</organism>
<sequence length="95" mass="10078">MGDLQADRTQSSLASSNDHMPSPYPDCQSGQIKPLFYSAASVVAESGRSPALPLPELESDAQQGGPTGVEPTLGVCRVRSDSSEEPVSHFYFGIH</sequence>
<feature type="region of interest" description="Disordered" evidence="1">
    <location>
        <begin position="50"/>
        <end position="72"/>
    </location>
</feature>
<proteinExistence type="predicted"/>
<accession>A0A448XME5</accession>
<evidence type="ECO:0000256" key="1">
    <source>
        <dbReference type="SAM" id="MobiDB-lite"/>
    </source>
</evidence>
<reference evidence="2" key="1">
    <citation type="submission" date="2018-11" db="EMBL/GenBank/DDBJ databases">
        <authorList>
            <consortium name="Pathogen Informatics"/>
        </authorList>
    </citation>
    <scope>NUCLEOTIDE SEQUENCE</scope>
</reference>
<feature type="compositionally biased region" description="Polar residues" evidence="1">
    <location>
        <begin position="7"/>
        <end position="19"/>
    </location>
</feature>
<protein>
    <submittedName>
        <fullName evidence="2">Uncharacterized protein</fullName>
    </submittedName>
</protein>
<feature type="region of interest" description="Disordered" evidence="1">
    <location>
        <begin position="1"/>
        <end position="28"/>
    </location>
</feature>
<comment type="caution">
    <text evidence="2">The sequence shown here is derived from an EMBL/GenBank/DDBJ whole genome shotgun (WGS) entry which is preliminary data.</text>
</comment>